<accession>A0A0A3IPX8</accession>
<dbReference type="AlphaFoldDB" id="A0A0A3IPX8"/>
<evidence type="ECO:0000313" key="2">
    <source>
        <dbReference type="Proteomes" id="UP000030437"/>
    </source>
</evidence>
<reference evidence="1 2" key="1">
    <citation type="submission" date="2014-02" db="EMBL/GenBank/DDBJ databases">
        <title>Draft genome sequence of Lysinibacillus odysseyi NBRC 100172.</title>
        <authorList>
            <person name="Zhang F."/>
            <person name="Wang G."/>
            <person name="Zhang L."/>
        </authorList>
    </citation>
    <scope>NUCLEOTIDE SEQUENCE [LARGE SCALE GENOMIC DNA]</scope>
    <source>
        <strain evidence="1 2">NBRC 100172</strain>
    </source>
</reference>
<organism evidence="1 2">
    <name type="scientific">Lysinibacillus odysseyi 34hs-1 = NBRC 100172</name>
    <dbReference type="NCBI Taxonomy" id="1220589"/>
    <lineage>
        <taxon>Bacteria</taxon>
        <taxon>Bacillati</taxon>
        <taxon>Bacillota</taxon>
        <taxon>Bacilli</taxon>
        <taxon>Bacillales</taxon>
        <taxon>Bacillaceae</taxon>
        <taxon>Lysinibacillus</taxon>
    </lineage>
</organism>
<comment type="caution">
    <text evidence="1">The sequence shown here is derived from an EMBL/GenBank/DDBJ whole genome shotgun (WGS) entry which is preliminary data.</text>
</comment>
<dbReference type="RefSeq" id="WP_036154380.1">
    <property type="nucleotide sequence ID" value="NZ_AVCX01000006.1"/>
</dbReference>
<proteinExistence type="predicted"/>
<sequence>MSSIATNVSIGLTQFLDYTFKGSTAKTNTVKKIKYQDDYHPSKDYWKPLRDRIRLYHENNRTEDYLISLIDEISQAKQKNYTDAIKAYLKFFRNKEVKWFEPGKATWYSEELAVRSSPEIGLIIDGKAFLIKLFFKGKKEKVDKIRCRSALTLLSESIFTEEHIDDITYAVLNVQKGKLIFDEKLNDDHRIALQSEAAQFIYIWDKV</sequence>
<dbReference type="Proteomes" id="UP000030437">
    <property type="component" value="Unassembled WGS sequence"/>
</dbReference>
<dbReference type="EMBL" id="JPVP01000055">
    <property type="protein sequence ID" value="KGR84923.1"/>
    <property type="molecule type" value="Genomic_DNA"/>
</dbReference>
<dbReference type="OrthoDB" id="2906757at2"/>
<gene>
    <name evidence="1" type="ORF">CD32_10715</name>
</gene>
<evidence type="ECO:0000313" key="1">
    <source>
        <dbReference type="EMBL" id="KGR84923.1"/>
    </source>
</evidence>
<protein>
    <submittedName>
        <fullName evidence="1">Uncharacterized protein</fullName>
    </submittedName>
</protein>
<name>A0A0A3IPX8_9BACI</name>
<dbReference type="eggNOG" id="ENOG5033P0J">
    <property type="taxonomic scope" value="Bacteria"/>
</dbReference>
<keyword evidence="2" id="KW-1185">Reference proteome</keyword>